<feature type="domain" description="BACON" evidence="2">
    <location>
        <begin position="243"/>
        <end position="301"/>
    </location>
</feature>
<evidence type="ECO:0000313" key="5">
    <source>
        <dbReference type="Proteomes" id="UP000321525"/>
    </source>
</evidence>
<dbReference type="InterPro" id="IPR011044">
    <property type="entry name" value="Quino_amine_DH_bsu"/>
</dbReference>
<evidence type="ECO:0000256" key="1">
    <source>
        <dbReference type="SAM" id="SignalP"/>
    </source>
</evidence>
<dbReference type="Proteomes" id="UP000321917">
    <property type="component" value="Unassembled WGS sequence"/>
</dbReference>
<dbReference type="OrthoDB" id="6218042at2"/>
<dbReference type="EMBL" id="VOLQ01000021">
    <property type="protein sequence ID" value="TWX65772.1"/>
    <property type="molecule type" value="Genomic_DNA"/>
</dbReference>
<dbReference type="Pfam" id="PF19190">
    <property type="entry name" value="BACON_2"/>
    <property type="match status" value="1"/>
</dbReference>
<feature type="chain" id="PRO_5022779697" evidence="1">
    <location>
        <begin position="26"/>
        <end position="1173"/>
    </location>
</feature>
<reference evidence="4 6" key="1">
    <citation type="submission" date="2019-07" db="EMBL/GenBank/DDBJ databases">
        <title>Genomes of sea-ice associated Colwellia species.</title>
        <authorList>
            <person name="Bowman J.P."/>
        </authorList>
    </citation>
    <scope>NUCLEOTIDE SEQUENCE [LARGE SCALE GENOMIC DNA]</scope>
    <source>
        <strain evidence="3 5">ACAM 607</strain>
        <strain evidence="4 6">IC036</strain>
    </source>
</reference>
<evidence type="ECO:0000313" key="6">
    <source>
        <dbReference type="Proteomes" id="UP000321917"/>
    </source>
</evidence>
<evidence type="ECO:0000313" key="4">
    <source>
        <dbReference type="EMBL" id="TWX65772.1"/>
    </source>
</evidence>
<dbReference type="InterPro" id="IPR024361">
    <property type="entry name" value="BACON"/>
</dbReference>
<sequence length="1173" mass="127485">MKVCFKNLSQIFTIFCMTLLLSACGGSNDKSKNYAITADVSTISFSNEIITEFKDSITVKVTFAGDGLLVGYAPDSQPVGWLAFRTENLTANSATIHIDLTQADQINIGEYVTKLRFSTGELSDNGATLVHHDINVSLLIWQANIDTELVSFRGTFGDVSIPSQTIAITSESNDWQLSSDIDWITFDISSGSGDATVTITPKITGFTAAQLSSGNIILTETTTGDTKLIPVEVGLDNQYLYTNQASLAFTSTTNISALEQTIKVNTNTSAVINWQASSAATWLTLTKLDNDFLKVVVDINAMPAAAISQTEITINAIENEVVIGQTVPVSLFQSSEQTQTNVIADITANSDTVIAAPNLPYFYLGSANNLLVYQQYSGELVATIAVAPENTELEQFIVHPDGSKLLAKALETIINEDETTTEVVHRYNINLNDYSFTEIAAPTIEFEPSRYVKFSGRYFIVTQTLEYANEDLQRLFWDRENVFFTSSIDQAAETEALYALDSPTATLKRYSATINDFSQDKITTTLTHEYKPELLAEGDSISSFVVSNDETALYLISPTSEHISFDGSVFTDQGLLTQADGATTLFVEKSNNNLAHYLRFVPASGFVVNVYNQASALTATIETQGQQPSSIDLSADDKRLLVNATNSTQIEIVTLAQFDVSATQLSFNTTFGNTSVASQEVDISGVSDSWQATADVPWLAFTQTTTDESKTLVISIDANEISGWGLFTGIVTITDPETGINVQIVIELAVDEIRLFSDASALTFTSQADKSTLSHTVDILTNKTSTVTWQAQSNVDWLSLTVDTVNNTLAITADPSKIATNGLYYGEVTLSPVNSTESVNGTIRVSFEKGDFDTSSVSEIVIPDITPNSSAVVLDPLRPNIYIGQGDVIKVFNIITGAAITTINSPLAGVDLTNLVIHPDGSLLLASNSENYSDENGQPQTRINHYQINLSDFSINLLPATDIDLQFRPKTIAMIAGKAIVISQALEYANLALAVQFWDRENIFNSPIIYDVPASNNVLAYNANTSALMQYTLAYNAFTPESVQQITSNENINNAYSGVLSNIVTSSDGADIYTASTTSEWTTFDGTSFADQGVLRASIRTVNVAIDSANNSYFYRFDSSGFFLLSKYDKNQQALFTVGYTAGSIDSYLSPSYQRIIHYNASSSSLVLDYIPD</sequence>
<evidence type="ECO:0000259" key="2">
    <source>
        <dbReference type="Pfam" id="PF19190"/>
    </source>
</evidence>
<dbReference type="Gene3D" id="2.60.40.10">
    <property type="entry name" value="Immunoglobulins"/>
    <property type="match status" value="1"/>
</dbReference>
<proteinExistence type="predicted"/>
<dbReference type="InterPro" id="IPR013783">
    <property type="entry name" value="Ig-like_fold"/>
</dbReference>
<name>A0A5C6QAU6_9GAMM</name>
<dbReference type="SUPFAM" id="SSF50969">
    <property type="entry name" value="YVTN repeat-like/Quinoprotein amine dehydrogenase"/>
    <property type="match status" value="2"/>
</dbReference>
<comment type="caution">
    <text evidence="4">The sequence shown here is derived from an EMBL/GenBank/DDBJ whole genome shotgun (WGS) entry which is preliminary data.</text>
</comment>
<dbReference type="EMBL" id="VOLR01000001">
    <property type="protein sequence ID" value="TWX62944.1"/>
    <property type="molecule type" value="Genomic_DNA"/>
</dbReference>
<keyword evidence="5" id="KW-1185">Reference proteome</keyword>
<dbReference type="RefSeq" id="WP_146796345.1">
    <property type="nucleotide sequence ID" value="NZ_VOLP01000001.1"/>
</dbReference>
<accession>A0A5C6QAU6</accession>
<feature type="signal peptide" evidence="1">
    <location>
        <begin position="1"/>
        <end position="25"/>
    </location>
</feature>
<protein>
    <submittedName>
        <fullName evidence="4">BACON domain-containing protein</fullName>
    </submittedName>
</protein>
<dbReference type="AlphaFoldDB" id="A0A5C6QAU6"/>
<evidence type="ECO:0000313" key="3">
    <source>
        <dbReference type="EMBL" id="TWX62944.1"/>
    </source>
</evidence>
<dbReference type="Proteomes" id="UP000321525">
    <property type="component" value="Unassembled WGS sequence"/>
</dbReference>
<gene>
    <name evidence="3" type="ORF">ESZ26_01120</name>
    <name evidence="4" type="ORF">ESZ27_11600</name>
</gene>
<organism evidence="4 6">
    <name type="scientific">Colwellia hornerae</name>
    <dbReference type="NCBI Taxonomy" id="89402"/>
    <lineage>
        <taxon>Bacteria</taxon>
        <taxon>Pseudomonadati</taxon>
        <taxon>Pseudomonadota</taxon>
        <taxon>Gammaproteobacteria</taxon>
        <taxon>Alteromonadales</taxon>
        <taxon>Colwelliaceae</taxon>
        <taxon>Colwellia</taxon>
    </lineage>
</organism>
<dbReference type="PROSITE" id="PS51257">
    <property type="entry name" value="PROKAR_LIPOPROTEIN"/>
    <property type="match status" value="1"/>
</dbReference>
<keyword evidence="1" id="KW-0732">Signal</keyword>
<dbReference type="SUPFAM" id="SSF82171">
    <property type="entry name" value="DPP6 N-terminal domain-like"/>
    <property type="match status" value="1"/>
</dbReference>